<comment type="caution">
    <text evidence="7">The sequence shown here is derived from an EMBL/GenBank/DDBJ whole genome shotgun (WGS) entry which is preliminary data.</text>
</comment>
<dbReference type="Proteomes" id="UP000249061">
    <property type="component" value="Unassembled WGS sequence"/>
</dbReference>
<dbReference type="EC" id="4.2.1.10" evidence="5"/>
<evidence type="ECO:0000256" key="1">
    <source>
        <dbReference type="ARBA" id="ARBA00001864"/>
    </source>
</evidence>
<evidence type="ECO:0000256" key="2">
    <source>
        <dbReference type="ARBA" id="ARBA00004902"/>
    </source>
</evidence>
<dbReference type="Pfam" id="PF01220">
    <property type="entry name" value="DHquinase_II"/>
    <property type="match status" value="1"/>
</dbReference>
<dbReference type="Gene3D" id="3.40.50.9100">
    <property type="entry name" value="Dehydroquinase, class II"/>
    <property type="match status" value="1"/>
</dbReference>
<evidence type="ECO:0000256" key="4">
    <source>
        <dbReference type="ARBA" id="ARBA00011193"/>
    </source>
</evidence>
<dbReference type="EMBL" id="QFQP01000046">
    <property type="protein sequence ID" value="PZR05263.1"/>
    <property type="molecule type" value="Genomic_DNA"/>
</dbReference>
<comment type="similarity">
    <text evidence="3">Belongs to the type-II 3-dehydroquinase family.</text>
</comment>
<comment type="catalytic activity">
    <reaction evidence="1">
        <text>3-dehydroquinate = 3-dehydroshikimate + H2O</text>
        <dbReference type="Rhea" id="RHEA:21096"/>
        <dbReference type="ChEBI" id="CHEBI:15377"/>
        <dbReference type="ChEBI" id="CHEBI:16630"/>
        <dbReference type="ChEBI" id="CHEBI:32364"/>
        <dbReference type="EC" id="4.2.1.10"/>
    </reaction>
</comment>
<dbReference type="GO" id="GO:0019631">
    <property type="term" value="P:quinate catabolic process"/>
    <property type="evidence" value="ECO:0007669"/>
    <property type="project" value="TreeGrafter"/>
</dbReference>
<keyword evidence="6" id="KW-0456">Lyase</keyword>
<evidence type="ECO:0000256" key="6">
    <source>
        <dbReference type="ARBA" id="ARBA00023239"/>
    </source>
</evidence>
<dbReference type="InterPro" id="IPR001874">
    <property type="entry name" value="DHquinase_II"/>
</dbReference>
<evidence type="ECO:0000313" key="8">
    <source>
        <dbReference type="Proteomes" id="UP000249061"/>
    </source>
</evidence>
<protein>
    <recommendedName>
        <fullName evidence="5">3-dehydroquinate dehydratase</fullName>
        <ecNumber evidence="5">4.2.1.10</ecNumber>
    </recommendedName>
</protein>
<dbReference type="UniPathway" id="UPA00053">
    <property type="reaction ID" value="UER00086"/>
</dbReference>
<name>A0A2W5SWY0_9BACT</name>
<sequence>MTLAVLVLHGPNLASLAEEQLDERLQTRALELGATLTIVQRNGEEGLLDALHAHATSLDAVLVNPGVIAPLAVALAEGLQQLALPTVEVLLTRPVSKSALSPVVLRQVHGEGVDGYLKALEQLVGEGVRTRGGGAGVKRAVGAKKQKTIGRRVASTVDRPTAPLKTMGRPGPRTTDKPAKAVVTRAQVRDRIKDRLRGTLGPAALMTWARETWAQLQAGAAAEPGHEAQIDSVLLALMTPRADDAGLISLMARLDT</sequence>
<dbReference type="AlphaFoldDB" id="A0A2W5SWY0"/>
<dbReference type="GO" id="GO:0009423">
    <property type="term" value="P:chorismate biosynthetic process"/>
    <property type="evidence" value="ECO:0007669"/>
    <property type="project" value="UniProtKB-UniPathway"/>
</dbReference>
<evidence type="ECO:0000256" key="5">
    <source>
        <dbReference type="ARBA" id="ARBA00012060"/>
    </source>
</evidence>
<dbReference type="PANTHER" id="PTHR21272">
    <property type="entry name" value="CATABOLIC 3-DEHYDROQUINASE"/>
    <property type="match status" value="1"/>
</dbReference>
<dbReference type="PANTHER" id="PTHR21272:SF3">
    <property type="entry name" value="CATABOLIC 3-DEHYDROQUINASE"/>
    <property type="match status" value="1"/>
</dbReference>
<organism evidence="7 8">
    <name type="scientific">Archangium gephyra</name>
    <dbReference type="NCBI Taxonomy" id="48"/>
    <lineage>
        <taxon>Bacteria</taxon>
        <taxon>Pseudomonadati</taxon>
        <taxon>Myxococcota</taxon>
        <taxon>Myxococcia</taxon>
        <taxon>Myxococcales</taxon>
        <taxon>Cystobacterineae</taxon>
        <taxon>Archangiaceae</taxon>
        <taxon>Archangium</taxon>
    </lineage>
</organism>
<evidence type="ECO:0000256" key="3">
    <source>
        <dbReference type="ARBA" id="ARBA00011037"/>
    </source>
</evidence>
<proteinExistence type="inferred from homology"/>
<gene>
    <name evidence="7" type="ORF">DI536_32570</name>
</gene>
<comment type="pathway">
    <text evidence="2">Metabolic intermediate biosynthesis; chorismate biosynthesis; chorismate from D-erythrose 4-phosphate and phosphoenolpyruvate: step 3/7.</text>
</comment>
<evidence type="ECO:0000313" key="7">
    <source>
        <dbReference type="EMBL" id="PZR05263.1"/>
    </source>
</evidence>
<accession>A0A2W5SWY0</accession>
<dbReference type="InterPro" id="IPR036441">
    <property type="entry name" value="DHquinase_II_sf"/>
</dbReference>
<reference evidence="7 8" key="1">
    <citation type="submission" date="2017-08" db="EMBL/GenBank/DDBJ databases">
        <title>Infants hospitalized years apart are colonized by the same room-sourced microbial strains.</title>
        <authorList>
            <person name="Brooks B."/>
            <person name="Olm M.R."/>
            <person name="Firek B.A."/>
            <person name="Baker R."/>
            <person name="Thomas B.C."/>
            <person name="Morowitz M.J."/>
            <person name="Banfield J.F."/>
        </authorList>
    </citation>
    <scope>NUCLEOTIDE SEQUENCE [LARGE SCALE GENOMIC DNA]</scope>
    <source>
        <strain evidence="7">S2_003_000_R2_14</strain>
    </source>
</reference>
<dbReference type="GO" id="GO:0003855">
    <property type="term" value="F:3-dehydroquinate dehydratase activity"/>
    <property type="evidence" value="ECO:0007669"/>
    <property type="project" value="UniProtKB-EC"/>
</dbReference>
<comment type="subunit">
    <text evidence="4">Homododecamer.</text>
</comment>
<dbReference type="SUPFAM" id="SSF52304">
    <property type="entry name" value="Type II 3-dehydroquinate dehydratase"/>
    <property type="match status" value="1"/>
</dbReference>